<dbReference type="RefSeq" id="XP_007690111.1">
    <property type="nucleotide sequence ID" value="XM_007691921.1"/>
</dbReference>
<dbReference type="KEGG" id="bor:COCMIDRAFT_38698"/>
<organism evidence="1 2">
    <name type="scientific">Bipolaris oryzae ATCC 44560</name>
    <dbReference type="NCBI Taxonomy" id="930090"/>
    <lineage>
        <taxon>Eukaryota</taxon>
        <taxon>Fungi</taxon>
        <taxon>Dikarya</taxon>
        <taxon>Ascomycota</taxon>
        <taxon>Pezizomycotina</taxon>
        <taxon>Dothideomycetes</taxon>
        <taxon>Pleosporomycetidae</taxon>
        <taxon>Pleosporales</taxon>
        <taxon>Pleosporineae</taxon>
        <taxon>Pleosporaceae</taxon>
        <taxon>Bipolaris</taxon>
    </lineage>
</organism>
<dbReference type="OrthoDB" id="10359346at2759"/>
<dbReference type="AlphaFoldDB" id="W6Z0D5"/>
<dbReference type="EMBL" id="KI964031">
    <property type="protein sequence ID" value="EUC43385.1"/>
    <property type="molecule type" value="Genomic_DNA"/>
</dbReference>
<gene>
    <name evidence="1" type="ORF">COCMIDRAFT_38698</name>
</gene>
<protein>
    <submittedName>
        <fullName evidence="1">Uncharacterized protein</fullName>
    </submittedName>
</protein>
<dbReference type="GeneID" id="19123526"/>
<proteinExistence type="predicted"/>
<evidence type="ECO:0000313" key="2">
    <source>
        <dbReference type="Proteomes" id="UP000054032"/>
    </source>
</evidence>
<reference evidence="1 2" key="1">
    <citation type="journal article" date="2013" name="PLoS Genet.">
        <title>Comparative genome structure, secondary metabolite, and effector coding capacity across Cochliobolus pathogens.</title>
        <authorList>
            <person name="Condon B.J."/>
            <person name="Leng Y."/>
            <person name="Wu D."/>
            <person name="Bushley K.E."/>
            <person name="Ohm R.A."/>
            <person name="Otillar R."/>
            <person name="Martin J."/>
            <person name="Schackwitz W."/>
            <person name="Grimwood J."/>
            <person name="MohdZainudin N."/>
            <person name="Xue C."/>
            <person name="Wang R."/>
            <person name="Manning V.A."/>
            <person name="Dhillon B."/>
            <person name="Tu Z.J."/>
            <person name="Steffenson B.J."/>
            <person name="Salamov A."/>
            <person name="Sun H."/>
            <person name="Lowry S."/>
            <person name="LaButti K."/>
            <person name="Han J."/>
            <person name="Copeland A."/>
            <person name="Lindquist E."/>
            <person name="Barry K."/>
            <person name="Schmutz J."/>
            <person name="Baker S.E."/>
            <person name="Ciuffetti L.M."/>
            <person name="Grigoriev I.V."/>
            <person name="Zhong S."/>
            <person name="Turgeon B.G."/>
        </authorList>
    </citation>
    <scope>NUCLEOTIDE SEQUENCE [LARGE SCALE GENOMIC DNA]</scope>
    <source>
        <strain evidence="1 2">ATCC 44560</strain>
    </source>
</reference>
<dbReference type="HOGENOM" id="CLU_1606579_0_0_1"/>
<dbReference type="Proteomes" id="UP000054032">
    <property type="component" value="Unassembled WGS sequence"/>
</dbReference>
<accession>W6Z0D5</accession>
<name>W6Z0D5_COCMI</name>
<evidence type="ECO:0000313" key="1">
    <source>
        <dbReference type="EMBL" id="EUC43385.1"/>
    </source>
</evidence>
<keyword evidence="2" id="KW-1185">Reference proteome</keyword>
<sequence>MSCNSQSTLETDVQTLPLLVQAEPAPLLMDAPYVIDESQLYVNNSKQITAGSDQTMWTSNVSSLGGLSPTTPESIVFCEPTTMIHCTDYTSCPQTWYEEISDSIEHGFDSSFSDITPPQILAMRDDSSTMPFTPSASWSDSDYALLHPQTLVEPTSCYNNVGCYSSSQLLEVAPLDLRLYNM</sequence>